<dbReference type="AlphaFoldDB" id="A0A644XTX9"/>
<organism evidence="2">
    <name type="scientific">bioreactor metagenome</name>
    <dbReference type="NCBI Taxonomy" id="1076179"/>
    <lineage>
        <taxon>unclassified sequences</taxon>
        <taxon>metagenomes</taxon>
        <taxon>ecological metagenomes</taxon>
    </lineage>
</organism>
<comment type="caution">
    <text evidence="2">The sequence shown here is derived from an EMBL/GenBank/DDBJ whole genome shotgun (WGS) entry which is preliminary data.</text>
</comment>
<sequence length="87" mass="9687">MNSRVTATGLLLLRTVAPDNKTGAASAFGYKQLFHEPFMGGGIWTSLAVPLVIRMGGGPVFFICLAFLVFWFAVWRIFFYIRPLANE</sequence>
<evidence type="ECO:0000313" key="2">
    <source>
        <dbReference type="EMBL" id="MPM19228.1"/>
    </source>
</evidence>
<keyword evidence="1" id="KW-1133">Transmembrane helix</keyword>
<feature type="transmembrane region" description="Helical" evidence="1">
    <location>
        <begin position="60"/>
        <end position="81"/>
    </location>
</feature>
<dbReference type="EMBL" id="VSSQ01003136">
    <property type="protein sequence ID" value="MPM19228.1"/>
    <property type="molecule type" value="Genomic_DNA"/>
</dbReference>
<reference evidence="2" key="1">
    <citation type="submission" date="2019-08" db="EMBL/GenBank/DDBJ databases">
        <authorList>
            <person name="Kucharzyk K."/>
            <person name="Murdoch R.W."/>
            <person name="Higgins S."/>
            <person name="Loffler F."/>
        </authorList>
    </citation>
    <scope>NUCLEOTIDE SEQUENCE</scope>
</reference>
<accession>A0A644XTX9</accession>
<gene>
    <name evidence="2" type="ORF">SDC9_65646</name>
</gene>
<protein>
    <submittedName>
        <fullName evidence="2">Uncharacterized protein</fullName>
    </submittedName>
</protein>
<proteinExistence type="predicted"/>
<keyword evidence="1" id="KW-0812">Transmembrane</keyword>
<evidence type="ECO:0000256" key="1">
    <source>
        <dbReference type="SAM" id="Phobius"/>
    </source>
</evidence>
<keyword evidence="1" id="KW-0472">Membrane</keyword>
<name>A0A644XTX9_9ZZZZ</name>